<reference evidence="1 2" key="1">
    <citation type="journal article" date="2013" name="Genome Biol.">
        <title>The genome sequence of the most widely cultivated cacao type and its use to identify candidate genes regulating pod color.</title>
        <authorList>
            <person name="Motamayor J.C."/>
            <person name="Mockaitis K."/>
            <person name="Schmutz J."/>
            <person name="Haiminen N."/>
            <person name="Iii D.L."/>
            <person name="Cornejo O."/>
            <person name="Findley S.D."/>
            <person name="Zheng P."/>
            <person name="Utro F."/>
            <person name="Royaert S."/>
            <person name="Saski C."/>
            <person name="Jenkins J."/>
            <person name="Podicheti R."/>
            <person name="Zhao M."/>
            <person name="Scheffler B.E."/>
            <person name="Stack J.C."/>
            <person name="Feltus F.A."/>
            <person name="Mustiga G.M."/>
            <person name="Amores F."/>
            <person name="Phillips W."/>
            <person name="Marelli J.P."/>
            <person name="May G.D."/>
            <person name="Shapiro H."/>
            <person name="Ma J."/>
            <person name="Bustamante C.D."/>
            <person name="Schnell R.J."/>
            <person name="Main D."/>
            <person name="Gilbert D."/>
            <person name="Parida L."/>
            <person name="Kuhn D.N."/>
        </authorList>
    </citation>
    <scope>NUCLEOTIDE SEQUENCE [LARGE SCALE GENOMIC DNA]</scope>
    <source>
        <strain evidence="2">cv. Matina 1-6</strain>
    </source>
</reference>
<keyword evidence="2" id="KW-1185">Reference proteome</keyword>
<accession>A0A061EW29</accession>
<dbReference type="Proteomes" id="UP000026915">
    <property type="component" value="Chromosome 5"/>
</dbReference>
<dbReference type="Gramene" id="EOY09016">
    <property type="protein sequence ID" value="EOY09016"/>
    <property type="gene ID" value="TCM_024356"/>
</dbReference>
<organism evidence="1 2">
    <name type="scientific">Theobroma cacao</name>
    <name type="common">Cacao</name>
    <name type="synonym">Cocoa</name>
    <dbReference type="NCBI Taxonomy" id="3641"/>
    <lineage>
        <taxon>Eukaryota</taxon>
        <taxon>Viridiplantae</taxon>
        <taxon>Streptophyta</taxon>
        <taxon>Embryophyta</taxon>
        <taxon>Tracheophyta</taxon>
        <taxon>Spermatophyta</taxon>
        <taxon>Magnoliopsida</taxon>
        <taxon>eudicotyledons</taxon>
        <taxon>Gunneridae</taxon>
        <taxon>Pentapetalae</taxon>
        <taxon>rosids</taxon>
        <taxon>malvids</taxon>
        <taxon>Malvales</taxon>
        <taxon>Malvaceae</taxon>
        <taxon>Byttnerioideae</taxon>
        <taxon>Theobroma</taxon>
    </lineage>
</organism>
<name>A0A061EW29_THECC</name>
<dbReference type="HOGENOM" id="CLU_2019414_0_0_1"/>
<proteinExistence type="predicted"/>
<dbReference type="AlphaFoldDB" id="A0A061EW29"/>
<gene>
    <name evidence="1" type="ORF">TCM_024356</name>
</gene>
<evidence type="ECO:0000313" key="1">
    <source>
        <dbReference type="EMBL" id="EOY09016.1"/>
    </source>
</evidence>
<evidence type="ECO:0000313" key="2">
    <source>
        <dbReference type="Proteomes" id="UP000026915"/>
    </source>
</evidence>
<protein>
    <submittedName>
        <fullName evidence="1">Uncharacterized protein</fullName>
    </submittedName>
</protein>
<dbReference type="EMBL" id="CM001883">
    <property type="protein sequence ID" value="EOY09016.1"/>
    <property type="molecule type" value="Genomic_DNA"/>
</dbReference>
<dbReference type="InParanoid" id="A0A061EW29"/>
<sequence length="123" mass="14161">MDYSQFEIGFGKSLMMFWPKFNLFRISYCRLKLMRITFIFLKVLMAFGLENEAVRVSLLHGSPLLTLDIAIQEIIFEETRLDLDKSPQVGHLDILKVIPRTFEGLIAGHVAWPIEPLGHVCHS</sequence>